<feature type="region of interest" description="Disordered" evidence="1">
    <location>
        <begin position="1"/>
        <end position="56"/>
    </location>
</feature>
<dbReference type="Proteomes" id="UP000266841">
    <property type="component" value="Unassembled WGS sequence"/>
</dbReference>
<protein>
    <submittedName>
        <fullName evidence="2">Uncharacterized protein</fullName>
    </submittedName>
</protein>
<reference evidence="2 3" key="1">
    <citation type="journal article" date="2012" name="Genome Biol.">
        <title>Genome and low-iron response of an oceanic diatom adapted to chronic iron limitation.</title>
        <authorList>
            <person name="Lommer M."/>
            <person name="Specht M."/>
            <person name="Roy A.S."/>
            <person name="Kraemer L."/>
            <person name="Andreson R."/>
            <person name="Gutowska M.A."/>
            <person name="Wolf J."/>
            <person name="Bergner S.V."/>
            <person name="Schilhabel M.B."/>
            <person name="Klostermeier U.C."/>
            <person name="Beiko R.G."/>
            <person name="Rosenstiel P."/>
            <person name="Hippler M."/>
            <person name="Laroche J."/>
        </authorList>
    </citation>
    <scope>NUCLEOTIDE SEQUENCE [LARGE SCALE GENOMIC DNA]</scope>
    <source>
        <strain evidence="2 3">CCMP1005</strain>
    </source>
</reference>
<gene>
    <name evidence="2" type="ORF">THAOC_35033</name>
</gene>
<comment type="caution">
    <text evidence="2">The sequence shown here is derived from an EMBL/GenBank/DDBJ whole genome shotgun (WGS) entry which is preliminary data.</text>
</comment>
<feature type="non-terminal residue" evidence="2">
    <location>
        <position position="98"/>
    </location>
</feature>
<sequence>MLAGMTDDGRAKRPRTSLDDVGVAMTVAPLRGETAQIPSGRPATSGNHEHAPPPPIELLPVAAVATPTVDLSRVGKDLVTHITSFLSESCELLNLALT</sequence>
<dbReference type="AlphaFoldDB" id="K0RI63"/>
<evidence type="ECO:0000313" key="3">
    <source>
        <dbReference type="Proteomes" id="UP000266841"/>
    </source>
</evidence>
<evidence type="ECO:0000313" key="2">
    <source>
        <dbReference type="EMBL" id="EJK46302.1"/>
    </source>
</evidence>
<organism evidence="2 3">
    <name type="scientific">Thalassiosira oceanica</name>
    <name type="common">Marine diatom</name>
    <dbReference type="NCBI Taxonomy" id="159749"/>
    <lineage>
        <taxon>Eukaryota</taxon>
        <taxon>Sar</taxon>
        <taxon>Stramenopiles</taxon>
        <taxon>Ochrophyta</taxon>
        <taxon>Bacillariophyta</taxon>
        <taxon>Coscinodiscophyceae</taxon>
        <taxon>Thalassiosirophycidae</taxon>
        <taxon>Thalassiosirales</taxon>
        <taxon>Thalassiosiraceae</taxon>
        <taxon>Thalassiosira</taxon>
    </lineage>
</organism>
<proteinExistence type="predicted"/>
<keyword evidence="3" id="KW-1185">Reference proteome</keyword>
<evidence type="ECO:0000256" key="1">
    <source>
        <dbReference type="SAM" id="MobiDB-lite"/>
    </source>
</evidence>
<dbReference type="EMBL" id="AGNL01047832">
    <property type="protein sequence ID" value="EJK46302.1"/>
    <property type="molecule type" value="Genomic_DNA"/>
</dbReference>
<accession>K0RI63</accession>
<name>K0RI63_THAOC</name>